<dbReference type="EMBL" id="AAPJ01000002">
    <property type="protein sequence ID" value="EAS50757.1"/>
    <property type="molecule type" value="Genomic_DNA"/>
</dbReference>
<dbReference type="InterPro" id="IPR008272">
    <property type="entry name" value="HB-CoA_thioesterase_AS"/>
</dbReference>
<dbReference type="BioCyc" id="AURANTIMONAS:SI859A1_00880-MONOMER"/>
<comment type="caution">
    <text evidence="4">The sequence shown here is derived from an EMBL/GenBank/DDBJ whole genome shotgun (WGS) entry which is preliminary data.</text>
</comment>
<dbReference type="GO" id="GO:0047617">
    <property type="term" value="F:fatty acyl-CoA hydrolase activity"/>
    <property type="evidence" value="ECO:0007669"/>
    <property type="project" value="TreeGrafter"/>
</dbReference>
<dbReference type="Pfam" id="PF03061">
    <property type="entry name" value="4HBT"/>
    <property type="match status" value="1"/>
</dbReference>
<sequence>MQGRGGRPARAASVMRKELAMTDGLAGRLTEDGHALDVRIYFEDTDFSGVVYHARYLHFLERGRSDFLRLKGIGHGELMDGRYGAPMAFAVRHMDIDFLRPARIDDVVTVTTRTALLGGARIVLAQRITCGDAVLIEAKVKVAVISPGGKPMRMPKEMQALLQPAAEA</sequence>
<evidence type="ECO:0000256" key="1">
    <source>
        <dbReference type="ARBA" id="ARBA00005953"/>
    </source>
</evidence>
<dbReference type="Proteomes" id="UP000000321">
    <property type="component" value="Unassembled WGS sequence"/>
</dbReference>
<keyword evidence="2" id="KW-0378">Hydrolase</keyword>
<evidence type="ECO:0000259" key="3">
    <source>
        <dbReference type="Pfam" id="PF03061"/>
    </source>
</evidence>
<dbReference type="InterPro" id="IPR006684">
    <property type="entry name" value="YbgC/YbaW"/>
</dbReference>
<evidence type="ECO:0000313" key="4">
    <source>
        <dbReference type="EMBL" id="EAS50757.1"/>
    </source>
</evidence>
<dbReference type="HOGENOM" id="CLU_101141_7_0_5"/>
<evidence type="ECO:0000313" key="5">
    <source>
        <dbReference type="Proteomes" id="UP000000321"/>
    </source>
</evidence>
<dbReference type="CDD" id="cd00586">
    <property type="entry name" value="4HBT"/>
    <property type="match status" value="1"/>
</dbReference>
<proteinExistence type="inferred from homology"/>
<organism evidence="4 5">
    <name type="scientific">Aurantimonas manganoxydans (strain ATCC BAA-1229 / DSM 21871 / SI85-9A1)</name>
    <dbReference type="NCBI Taxonomy" id="287752"/>
    <lineage>
        <taxon>Bacteria</taxon>
        <taxon>Pseudomonadati</taxon>
        <taxon>Pseudomonadota</taxon>
        <taxon>Alphaproteobacteria</taxon>
        <taxon>Hyphomicrobiales</taxon>
        <taxon>Aurantimonadaceae</taxon>
        <taxon>Aurantimonas</taxon>
    </lineage>
</organism>
<accession>Q1YJW6</accession>
<name>Q1YJW6_AURMS</name>
<dbReference type="PROSITE" id="PS01328">
    <property type="entry name" value="4HBCOA_THIOESTERASE"/>
    <property type="match status" value="1"/>
</dbReference>
<dbReference type="InterPro" id="IPR029069">
    <property type="entry name" value="HotDog_dom_sf"/>
</dbReference>
<dbReference type="AlphaFoldDB" id="Q1YJW6"/>
<dbReference type="InterPro" id="IPR006683">
    <property type="entry name" value="Thioestr_dom"/>
</dbReference>
<keyword evidence="5" id="KW-1185">Reference proteome</keyword>
<dbReference type="Gene3D" id="3.10.129.10">
    <property type="entry name" value="Hotdog Thioesterase"/>
    <property type="match status" value="1"/>
</dbReference>
<dbReference type="InterPro" id="IPR050563">
    <property type="entry name" value="4-hydroxybenzoyl-CoA_TE"/>
</dbReference>
<dbReference type="PANTHER" id="PTHR31793:SF37">
    <property type="entry name" value="ACYL-COA THIOESTER HYDROLASE YBGC"/>
    <property type="match status" value="1"/>
</dbReference>
<gene>
    <name evidence="4" type="ORF">SI859A1_00880</name>
</gene>
<dbReference type="NCBIfam" id="TIGR00051">
    <property type="entry name" value="YbgC/FadM family acyl-CoA thioesterase"/>
    <property type="match status" value="1"/>
</dbReference>
<protein>
    <submittedName>
        <fullName evidence="4">Putative thioesterase</fullName>
    </submittedName>
</protein>
<comment type="similarity">
    <text evidence="1">Belongs to the 4-hydroxybenzoyl-CoA thioesterase family.</text>
</comment>
<dbReference type="PANTHER" id="PTHR31793">
    <property type="entry name" value="4-HYDROXYBENZOYL-COA THIOESTERASE FAMILY MEMBER"/>
    <property type="match status" value="1"/>
</dbReference>
<dbReference type="FunFam" id="3.10.129.10:FF:000004">
    <property type="entry name" value="Tol-pal system-associated acyl-CoA thioesterase"/>
    <property type="match status" value="1"/>
</dbReference>
<reference evidence="4 5" key="1">
    <citation type="journal article" date="2008" name="Appl. Environ. Microbiol.">
        <title>Genomic insights into Mn(II) oxidation by the marine alphaproteobacterium Aurantimonas sp. strain SI85-9A1.</title>
        <authorList>
            <person name="Dick G.J."/>
            <person name="Podell S."/>
            <person name="Johnson H.A."/>
            <person name="Rivera-Espinoza Y."/>
            <person name="Bernier-Latmani R."/>
            <person name="McCarthy J.K."/>
            <person name="Torpey J.W."/>
            <person name="Clement B.G."/>
            <person name="Gaasterland T."/>
            <person name="Tebo B.M."/>
        </authorList>
    </citation>
    <scope>NUCLEOTIDE SEQUENCE [LARGE SCALE GENOMIC DNA]</scope>
    <source>
        <strain evidence="4 5">SI85-9A1</strain>
    </source>
</reference>
<feature type="domain" description="Thioesterase" evidence="3">
    <location>
        <begin position="49"/>
        <end position="134"/>
    </location>
</feature>
<dbReference type="SUPFAM" id="SSF54637">
    <property type="entry name" value="Thioesterase/thiol ester dehydrase-isomerase"/>
    <property type="match status" value="1"/>
</dbReference>
<evidence type="ECO:0000256" key="2">
    <source>
        <dbReference type="ARBA" id="ARBA00022801"/>
    </source>
</evidence>